<evidence type="ECO:0000313" key="3">
    <source>
        <dbReference type="Proteomes" id="UP000307602"/>
    </source>
</evidence>
<feature type="transmembrane region" description="Helical" evidence="1">
    <location>
        <begin position="55"/>
        <end position="76"/>
    </location>
</feature>
<sequence length="129" mass="15558">MTFYLGLENETEKTEYYERLTGKYAYAIWIQPIFWFLLTQAYRIKFIKKYLINRIIISFLFVVTFERFVILITTIHRDYLPSSWTLNNEYVIDTGFLITRLLGKILVVFAVLCLYHFGIKKIKTLYNKV</sequence>
<organism evidence="2 3">
    <name type="scientific">Flavivirga rizhaonensis</name>
    <dbReference type="NCBI Taxonomy" id="2559571"/>
    <lineage>
        <taxon>Bacteria</taxon>
        <taxon>Pseudomonadati</taxon>
        <taxon>Bacteroidota</taxon>
        <taxon>Flavobacteriia</taxon>
        <taxon>Flavobacteriales</taxon>
        <taxon>Flavobacteriaceae</taxon>
        <taxon>Flavivirga</taxon>
    </lineage>
</organism>
<evidence type="ECO:0000256" key="1">
    <source>
        <dbReference type="SAM" id="Phobius"/>
    </source>
</evidence>
<feature type="transmembrane region" description="Helical" evidence="1">
    <location>
        <begin position="24"/>
        <end position="43"/>
    </location>
</feature>
<dbReference type="AlphaFoldDB" id="A0A4S1DS74"/>
<feature type="transmembrane region" description="Helical" evidence="1">
    <location>
        <begin position="96"/>
        <end position="118"/>
    </location>
</feature>
<dbReference type="Proteomes" id="UP000307602">
    <property type="component" value="Unassembled WGS sequence"/>
</dbReference>
<protein>
    <submittedName>
        <fullName evidence="2">Uncharacterized protein</fullName>
    </submittedName>
</protein>
<evidence type="ECO:0000313" key="2">
    <source>
        <dbReference type="EMBL" id="TGV00218.1"/>
    </source>
</evidence>
<name>A0A4S1DS74_9FLAO</name>
<keyword evidence="3" id="KW-1185">Reference proteome</keyword>
<keyword evidence="1" id="KW-0812">Transmembrane</keyword>
<keyword evidence="1" id="KW-0472">Membrane</keyword>
<accession>A0A4S1DS74</accession>
<proteinExistence type="predicted"/>
<keyword evidence="1" id="KW-1133">Transmembrane helix</keyword>
<dbReference type="EMBL" id="SRSO01000057">
    <property type="protein sequence ID" value="TGV00218.1"/>
    <property type="molecule type" value="Genomic_DNA"/>
</dbReference>
<comment type="caution">
    <text evidence="2">The sequence shown here is derived from an EMBL/GenBank/DDBJ whole genome shotgun (WGS) entry which is preliminary data.</text>
</comment>
<gene>
    <name evidence="2" type="ORF">EM932_20575</name>
</gene>
<reference evidence="2 3" key="1">
    <citation type="submission" date="2019-04" db="EMBL/GenBank/DDBJ databases">
        <authorList>
            <person name="Liu A."/>
        </authorList>
    </citation>
    <scope>NUCLEOTIDE SEQUENCE [LARGE SCALE GENOMIC DNA]</scope>
    <source>
        <strain evidence="2 3">RZ03</strain>
    </source>
</reference>